<keyword evidence="3" id="KW-1185">Reference proteome</keyword>
<accession>A0ABV9MMA3</accession>
<evidence type="ECO:0000313" key="2">
    <source>
        <dbReference type="EMBL" id="MFC4716459.1"/>
    </source>
</evidence>
<dbReference type="InterPro" id="IPR000073">
    <property type="entry name" value="AB_hydrolase_1"/>
</dbReference>
<reference evidence="3" key="1">
    <citation type="journal article" date="2019" name="Int. J. Syst. Evol. Microbiol.">
        <title>The Global Catalogue of Microorganisms (GCM) 10K type strain sequencing project: providing services to taxonomists for standard genome sequencing and annotation.</title>
        <authorList>
            <consortium name="The Broad Institute Genomics Platform"/>
            <consortium name="The Broad Institute Genome Sequencing Center for Infectious Disease"/>
            <person name="Wu L."/>
            <person name="Ma J."/>
        </authorList>
    </citation>
    <scope>NUCLEOTIDE SEQUENCE [LARGE SCALE GENOMIC DNA]</scope>
    <source>
        <strain evidence="3">CGMCC 1.12849</strain>
    </source>
</reference>
<sequence>MKRRAGGGGPKVVLLHGLSGSSRELMLTGRALQECRVLLVDQRGHGRSMRRSDDLSRAAFVGDVVEFRHGITSRPKARSSTPCEARRA</sequence>
<dbReference type="Pfam" id="PF00561">
    <property type="entry name" value="Abhydrolase_1"/>
    <property type="match status" value="1"/>
</dbReference>
<organism evidence="2 3">
    <name type="scientific">Glutamicibacter bergerei</name>
    <dbReference type="NCBI Taxonomy" id="256702"/>
    <lineage>
        <taxon>Bacteria</taxon>
        <taxon>Bacillati</taxon>
        <taxon>Actinomycetota</taxon>
        <taxon>Actinomycetes</taxon>
        <taxon>Micrococcales</taxon>
        <taxon>Micrococcaceae</taxon>
        <taxon>Glutamicibacter</taxon>
    </lineage>
</organism>
<dbReference type="SUPFAM" id="SSF53474">
    <property type="entry name" value="alpha/beta-Hydrolases"/>
    <property type="match status" value="1"/>
</dbReference>
<keyword evidence="2" id="KW-0378">Hydrolase</keyword>
<dbReference type="InterPro" id="IPR029058">
    <property type="entry name" value="AB_hydrolase_fold"/>
</dbReference>
<feature type="domain" description="AB hydrolase-1" evidence="1">
    <location>
        <begin position="12"/>
        <end position="63"/>
    </location>
</feature>
<dbReference type="RefSeq" id="WP_346059711.1">
    <property type="nucleotide sequence ID" value="NZ_BAAAVQ010000056.1"/>
</dbReference>
<evidence type="ECO:0000259" key="1">
    <source>
        <dbReference type="Pfam" id="PF00561"/>
    </source>
</evidence>
<dbReference type="Gene3D" id="3.40.50.1820">
    <property type="entry name" value="alpha/beta hydrolase"/>
    <property type="match status" value="1"/>
</dbReference>
<gene>
    <name evidence="2" type="ORF">ACFO7V_09935</name>
</gene>
<evidence type="ECO:0000313" key="3">
    <source>
        <dbReference type="Proteomes" id="UP001595884"/>
    </source>
</evidence>
<protein>
    <submittedName>
        <fullName evidence="2">Alpha/beta fold hydrolase</fullName>
    </submittedName>
</protein>
<comment type="caution">
    <text evidence="2">The sequence shown here is derived from an EMBL/GenBank/DDBJ whole genome shotgun (WGS) entry which is preliminary data.</text>
</comment>
<dbReference type="GO" id="GO:0016787">
    <property type="term" value="F:hydrolase activity"/>
    <property type="evidence" value="ECO:0007669"/>
    <property type="project" value="UniProtKB-KW"/>
</dbReference>
<dbReference type="Proteomes" id="UP001595884">
    <property type="component" value="Unassembled WGS sequence"/>
</dbReference>
<proteinExistence type="predicted"/>
<name>A0ABV9MMA3_9MICC</name>
<dbReference type="EMBL" id="JBHSHE010000041">
    <property type="protein sequence ID" value="MFC4716459.1"/>
    <property type="molecule type" value="Genomic_DNA"/>
</dbReference>